<feature type="chain" id="PRO_5036167790" description="Secreted protein" evidence="1">
    <location>
        <begin position="21"/>
        <end position="106"/>
    </location>
</feature>
<feature type="signal peptide" evidence="1">
    <location>
        <begin position="1"/>
        <end position="20"/>
    </location>
</feature>
<dbReference type="Proteomes" id="UP000435112">
    <property type="component" value="Unassembled WGS sequence"/>
</dbReference>
<evidence type="ECO:0000313" key="3">
    <source>
        <dbReference type="EMBL" id="KAE9042936.1"/>
    </source>
</evidence>
<dbReference type="EMBL" id="QXFV01000275">
    <property type="protein sequence ID" value="KAE9042936.1"/>
    <property type="molecule type" value="Genomic_DNA"/>
</dbReference>
<accession>A0A6A4G2A1</accession>
<dbReference type="Proteomes" id="UP000434957">
    <property type="component" value="Unassembled WGS sequence"/>
</dbReference>
<evidence type="ECO:0008006" key="8">
    <source>
        <dbReference type="Google" id="ProtNLM"/>
    </source>
</evidence>
<dbReference type="EMBL" id="QXFT01000158">
    <property type="protein sequence ID" value="KAE9352694.1"/>
    <property type="molecule type" value="Genomic_DNA"/>
</dbReference>
<dbReference type="EMBL" id="QXFU01000195">
    <property type="protein sequence ID" value="KAE9040707.1"/>
    <property type="molecule type" value="Genomic_DNA"/>
</dbReference>
<evidence type="ECO:0000313" key="6">
    <source>
        <dbReference type="Proteomes" id="UP000434957"/>
    </source>
</evidence>
<protein>
    <recommendedName>
        <fullName evidence="8">Secreted protein</fullName>
    </recommendedName>
</protein>
<name>A0A6A4G2A1_9STRA</name>
<dbReference type="OrthoDB" id="10277801at2759"/>
<evidence type="ECO:0000313" key="7">
    <source>
        <dbReference type="Proteomes" id="UP000435112"/>
    </source>
</evidence>
<evidence type="ECO:0000313" key="5">
    <source>
        <dbReference type="Proteomes" id="UP000429607"/>
    </source>
</evidence>
<evidence type="ECO:0000313" key="2">
    <source>
        <dbReference type="EMBL" id="KAE9040707.1"/>
    </source>
</evidence>
<proteinExistence type="predicted"/>
<sequence>MRAMPIGWRGLWLVTTGAKAGQGGRCPGRGATGRCYVHVRAAPGAHCMSEVWVTLRDTAHRPYPGVPVADNVSSPPSQSAEASSCLVCNRTASHCGPPRSSPTTQA</sequence>
<dbReference type="Proteomes" id="UP000429607">
    <property type="component" value="Unassembled WGS sequence"/>
</dbReference>
<evidence type="ECO:0000313" key="4">
    <source>
        <dbReference type="EMBL" id="KAE9352694.1"/>
    </source>
</evidence>
<keyword evidence="1" id="KW-0732">Signal</keyword>
<organism evidence="4 6">
    <name type="scientific">Phytophthora rubi</name>
    <dbReference type="NCBI Taxonomy" id="129364"/>
    <lineage>
        <taxon>Eukaryota</taxon>
        <taxon>Sar</taxon>
        <taxon>Stramenopiles</taxon>
        <taxon>Oomycota</taxon>
        <taxon>Peronosporomycetes</taxon>
        <taxon>Peronosporales</taxon>
        <taxon>Peronosporaceae</taxon>
        <taxon>Phytophthora</taxon>
    </lineage>
</organism>
<gene>
    <name evidence="3" type="ORF">PR001_g5993</name>
    <name evidence="2" type="ORF">PR002_g4830</name>
    <name evidence="4" type="ORF">PR003_g4251</name>
</gene>
<reference evidence="4 6" key="1">
    <citation type="submission" date="2018-08" db="EMBL/GenBank/DDBJ databases">
        <title>Genomic investigation of the strawberry pathogen Phytophthora fragariae indicates pathogenicity is determined by transcriptional variation in three key races.</title>
        <authorList>
            <person name="Adams T.M."/>
            <person name="Armitage A.D."/>
            <person name="Sobczyk M.K."/>
            <person name="Bates H.J."/>
            <person name="Dunwell J.M."/>
            <person name="Nellist C.F."/>
            <person name="Harrison R.J."/>
        </authorList>
    </citation>
    <scope>NUCLEOTIDE SEQUENCE [LARGE SCALE GENOMIC DNA]</scope>
    <source>
        <strain evidence="3 5">SCRP249</strain>
        <strain evidence="2 7">SCRP324</strain>
        <strain evidence="4 6">SCRP333</strain>
    </source>
</reference>
<comment type="caution">
    <text evidence="4">The sequence shown here is derived from an EMBL/GenBank/DDBJ whole genome shotgun (WGS) entry which is preliminary data.</text>
</comment>
<dbReference type="AlphaFoldDB" id="A0A6A4G2A1"/>
<keyword evidence="6" id="KW-1185">Reference proteome</keyword>
<evidence type="ECO:0000256" key="1">
    <source>
        <dbReference type="SAM" id="SignalP"/>
    </source>
</evidence>